<reference evidence="1" key="1">
    <citation type="submission" date="2019-10" db="EMBL/GenBank/DDBJ databases">
        <title>Conservation and host-specific expression of non-tandemly repeated heterogenous ribosome RNA gene in arbuscular mycorrhizal fungi.</title>
        <authorList>
            <person name="Maeda T."/>
            <person name="Kobayashi Y."/>
            <person name="Nakagawa T."/>
            <person name="Ezawa T."/>
            <person name="Yamaguchi K."/>
            <person name="Bino T."/>
            <person name="Nishimoto Y."/>
            <person name="Shigenobu S."/>
            <person name="Kawaguchi M."/>
        </authorList>
    </citation>
    <scope>NUCLEOTIDE SEQUENCE</scope>
    <source>
        <strain evidence="1">HR1</strain>
    </source>
</reference>
<name>A0A8H3QB44_9GLOM</name>
<dbReference type="OrthoDB" id="2409189at2759"/>
<proteinExistence type="predicted"/>
<dbReference type="EMBL" id="BLAL01000011">
    <property type="protein sequence ID" value="GES74105.1"/>
    <property type="molecule type" value="Genomic_DNA"/>
</dbReference>
<comment type="caution">
    <text evidence="1">The sequence shown here is derived from an EMBL/GenBank/DDBJ whole genome shotgun (WGS) entry which is preliminary data.</text>
</comment>
<dbReference type="Proteomes" id="UP000615446">
    <property type="component" value="Unassembled WGS sequence"/>
</dbReference>
<dbReference type="AlphaFoldDB" id="A0A8H3QB44"/>
<evidence type="ECO:0000313" key="1">
    <source>
        <dbReference type="EMBL" id="GES74105.1"/>
    </source>
</evidence>
<sequence length="105" mass="12108">MTSTTFTSNENHHLFDSIFAETHSELSNIQDQIQELRFIYQSNESNSTVIPYEGESLLVELVIEPISIELEAALNEPINEPTLNDDQINKFKQIYSKNKIEDFTN</sequence>
<organism evidence="1 2">
    <name type="scientific">Rhizophagus clarus</name>
    <dbReference type="NCBI Taxonomy" id="94130"/>
    <lineage>
        <taxon>Eukaryota</taxon>
        <taxon>Fungi</taxon>
        <taxon>Fungi incertae sedis</taxon>
        <taxon>Mucoromycota</taxon>
        <taxon>Glomeromycotina</taxon>
        <taxon>Glomeromycetes</taxon>
        <taxon>Glomerales</taxon>
        <taxon>Glomeraceae</taxon>
        <taxon>Rhizophagus</taxon>
    </lineage>
</organism>
<accession>A0A8H3QB44</accession>
<protein>
    <submittedName>
        <fullName evidence="1">Uncharacterized protein</fullName>
    </submittedName>
</protein>
<evidence type="ECO:0000313" key="2">
    <source>
        <dbReference type="Proteomes" id="UP000615446"/>
    </source>
</evidence>
<gene>
    <name evidence="1" type="ORF">RCL2_000160200</name>
</gene>